<reference evidence="2 3" key="1">
    <citation type="submission" date="2013-01" db="EMBL/GenBank/DDBJ databases">
        <title>The Genome Sequence of Bacillus cereus TIAC219.</title>
        <authorList>
            <consortium name="The Broad Institute Genome Sequencing Platform"/>
            <consortium name="The Broad Institute Genome Sequencing Center for Infectious Disease"/>
            <person name="Feldgarden M."/>
            <person name="Van der Auwera G.A."/>
            <person name="Mahillon J."/>
            <person name="Duprez V."/>
            <person name="Timmery S."/>
            <person name="Mattelet C."/>
            <person name="Dierick K."/>
            <person name="Sun M."/>
            <person name="Yu Z."/>
            <person name="Zhu L."/>
            <person name="Hu X."/>
            <person name="Shank E.B."/>
            <person name="Swiecicka I."/>
            <person name="Hansen B.M."/>
            <person name="Andrup L."/>
            <person name="Walker B."/>
            <person name="Young S.K."/>
            <person name="Zeng Q."/>
            <person name="Gargeya S."/>
            <person name="Fitzgerald M."/>
            <person name="Haas B."/>
            <person name="Abouelleil A."/>
            <person name="Alvarado L."/>
            <person name="Arachchi H.M."/>
            <person name="Berlin A.M."/>
            <person name="Chapman S.B."/>
            <person name="Dewar J."/>
            <person name="Goldberg J."/>
            <person name="Griggs A."/>
            <person name="Gujja S."/>
            <person name="Hansen M."/>
            <person name="Howarth C."/>
            <person name="Imamovic A."/>
            <person name="Larimer J."/>
            <person name="McCowan C."/>
            <person name="Murphy C."/>
            <person name="Neiman D."/>
            <person name="Pearson M."/>
            <person name="Priest M."/>
            <person name="Roberts A."/>
            <person name="Saif S."/>
            <person name="Shea T."/>
            <person name="Sisk P."/>
            <person name="Sykes S."/>
            <person name="Wortman J."/>
            <person name="Nusbaum C."/>
            <person name="Birren B."/>
        </authorList>
    </citation>
    <scope>NUCLEOTIDE SEQUENCE [LARGE SCALE GENOMIC DNA]</scope>
    <source>
        <strain evidence="2 3">TIAC219</strain>
    </source>
</reference>
<feature type="coiled-coil region" evidence="1">
    <location>
        <begin position="21"/>
        <end position="55"/>
    </location>
</feature>
<evidence type="ECO:0008006" key="4">
    <source>
        <dbReference type="Google" id="ProtNLM"/>
    </source>
</evidence>
<dbReference type="EMBL" id="AHCJ01000065">
    <property type="protein sequence ID" value="EOQ59341.1"/>
    <property type="molecule type" value="Genomic_DNA"/>
</dbReference>
<protein>
    <recommendedName>
        <fullName evidence="4">Phage protein</fullName>
    </recommendedName>
</protein>
<evidence type="ECO:0000313" key="2">
    <source>
        <dbReference type="EMBL" id="EOQ59341.1"/>
    </source>
</evidence>
<dbReference type="Proteomes" id="UP000014060">
    <property type="component" value="Unassembled WGS sequence"/>
</dbReference>
<evidence type="ECO:0000313" key="3">
    <source>
        <dbReference type="Proteomes" id="UP000014060"/>
    </source>
</evidence>
<gene>
    <name evidence="2" type="ORF">IAY_05106</name>
</gene>
<accession>A0ABC9STK1</accession>
<proteinExistence type="predicted"/>
<dbReference type="AlphaFoldDB" id="A0ABC9STK1"/>
<keyword evidence="1" id="KW-0175">Coiled coil</keyword>
<comment type="caution">
    <text evidence="2">The sequence shown here is derived from an EMBL/GenBank/DDBJ whole genome shotgun (WGS) entry which is preliminary data.</text>
</comment>
<evidence type="ECO:0000256" key="1">
    <source>
        <dbReference type="SAM" id="Coils"/>
    </source>
</evidence>
<sequence>MAKNKLIIKVSADTTDALIQIKEVTEAANECVEALEKLEKVMGKFNKKVDSIECNVPLTLDSRAIAEATLQFQRNLGSRTSTTAKDVAESMLQISDGTLTKGKLS</sequence>
<name>A0ABC9STK1_BACCE</name>
<organism evidence="2 3">
    <name type="scientific">Bacillus cereus TIAC219</name>
    <dbReference type="NCBI Taxonomy" id="718222"/>
    <lineage>
        <taxon>Bacteria</taxon>
        <taxon>Bacillati</taxon>
        <taxon>Bacillota</taxon>
        <taxon>Bacilli</taxon>
        <taxon>Bacillales</taxon>
        <taxon>Bacillaceae</taxon>
        <taxon>Bacillus</taxon>
        <taxon>Bacillus cereus group</taxon>
    </lineage>
</organism>